<protein>
    <submittedName>
        <fullName evidence="2">Uncharacterized protein</fullName>
    </submittedName>
</protein>
<reference evidence="2 3" key="1">
    <citation type="submission" date="2013-09" db="EMBL/GenBank/DDBJ databases">
        <title>Whole genome sequencing of Halarchaeum acidiphilum strain MH1-52-1.</title>
        <authorList>
            <person name="Shimane Y."/>
            <person name="Minegishi H."/>
            <person name="Nishi S."/>
            <person name="Echigo A."/>
            <person name="Shuto A."/>
            <person name="Konishi M."/>
            <person name="Ito T."/>
            <person name="Ohkuma M."/>
            <person name="Ohta Y."/>
            <person name="Nagano Y."/>
            <person name="Tsubouchi T."/>
            <person name="Mori K."/>
            <person name="Usui K."/>
            <person name="Kamekura M."/>
            <person name="Usami R."/>
            <person name="Takaki Y."/>
            <person name="Hatada Y."/>
        </authorList>
    </citation>
    <scope>NUCLEOTIDE SEQUENCE [LARGE SCALE GENOMIC DNA]</scope>
    <source>
        <strain evidence="2 3">JCM 16109</strain>
    </source>
</reference>
<keyword evidence="3" id="KW-1185">Reference proteome</keyword>
<dbReference type="AlphaFoldDB" id="U3ACL2"/>
<feature type="compositionally biased region" description="Basic and acidic residues" evidence="1">
    <location>
        <begin position="40"/>
        <end position="56"/>
    </location>
</feature>
<organism evidence="2 3">
    <name type="scientific">Halarchaeum acidiphilum MH1-52-1</name>
    <dbReference type="NCBI Taxonomy" id="1261545"/>
    <lineage>
        <taxon>Archaea</taxon>
        <taxon>Methanobacteriati</taxon>
        <taxon>Methanobacteriota</taxon>
        <taxon>Stenosarchaea group</taxon>
        <taxon>Halobacteria</taxon>
        <taxon>Halobacteriales</taxon>
        <taxon>Halobacteriaceae</taxon>
    </lineage>
</organism>
<evidence type="ECO:0000313" key="3">
    <source>
        <dbReference type="Proteomes" id="UP000016986"/>
    </source>
</evidence>
<gene>
    <name evidence="2" type="ORF">MBEHAL_1273</name>
</gene>
<dbReference type="EMBL" id="BATA01000025">
    <property type="protein sequence ID" value="GAD52513.1"/>
    <property type="molecule type" value="Genomic_DNA"/>
</dbReference>
<dbReference type="Proteomes" id="UP000016986">
    <property type="component" value="Unassembled WGS sequence"/>
</dbReference>
<comment type="caution">
    <text evidence="2">The sequence shown here is derived from an EMBL/GenBank/DDBJ whole genome shotgun (WGS) entry which is preliminary data.</text>
</comment>
<evidence type="ECO:0000256" key="1">
    <source>
        <dbReference type="SAM" id="MobiDB-lite"/>
    </source>
</evidence>
<accession>U3ACL2</accession>
<name>U3ACL2_9EURY</name>
<evidence type="ECO:0000313" key="2">
    <source>
        <dbReference type="EMBL" id="GAD52513.1"/>
    </source>
</evidence>
<proteinExistence type="predicted"/>
<sequence>MPRRRSVSATVAAFSTGPVSLASGSPFRTTVTGRFAPRSHTGDLRGYSSERSRDDAATLTAPREVPGMDQSEFDRRTTESEPLGT</sequence>
<feature type="region of interest" description="Disordered" evidence="1">
    <location>
        <begin position="30"/>
        <end position="85"/>
    </location>
</feature>